<feature type="region of interest" description="Disordered" evidence="1">
    <location>
        <begin position="1"/>
        <end position="68"/>
    </location>
</feature>
<organism evidence="2 3">
    <name type="scientific">Elysia marginata</name>
    <dbReference type="NCBI Taxonomy" id="1093978"/>
    <lineage>
        <taxon>Eukaryota</taxon>
        <taxon>Metazoa</taxon>
        <taxon>Spiralia</taxon>
        <taxon>Lophotrochozoa</taxon>
        <taxon>Mollusca</taxon>
        <taxon>Gastropoda</taxon>
        <taxon>Heterobranchia</taxon>
        <taxon>Euthyneura</taxon>
        <taxon>Panpulmonata</taxon>
        <taxon>Sacoglossa</taxon>
        <taxon>Placobranchoidea</taxon>
        <taxon>Plakobranchidae</taxon>
        <taxon>Elysia</taxon>
    </lineage>
</organism>
<gene>
    <name evidence="2" type="ORF">ElyMa_006796500</name>
</gene>
<reference evidence="2 3" key="1">
    <citation type="journal article" date="2021" name="Elife">
        <title>Chloroplast acquisition without the gene transfer in kleptoplastic sea slugs, Plakobranchus ocellatus.</title>
        <authorList>
            <person name="Maeda T."/>
            <person name="Takahashi S."/>
            <person name="Yoshida T."/>
            <person name="Shimamura S."/>
            <person name="Takaki Y."/>
            <person name="Nagai Y."/>
            <person name="Toyoda A."/>
            <person name="Suzuki Y."/>
            <person name="Arimoto A."/>
            <person name="Ishii H."/>
            <person name="Satoh N."/>
            <person name="Nishiyama T."/>
            <person name="Hasebe M."/>
            <person name="Maruyama T."/>
            <person name="Minagawa J."/>
            <person name="Obokata J."/>
            <person name="Shigenobu S."/>
        </authorList>
    </citation>
    <scope>NUCLEOTIDE SEQUENCE [LARGE SCALE GENOMIC DNA]</scope>
</reference>
<evidence type="ECO:0000313" key="2">
    <source>
        <dbReference type="EMBL" id="GFS16453.1"/>
    </source>
</evidence>
<evidence type="ECO:0000256" key="1">
    <source>
        <dbReference type="SAM" id="MobiDB-lite"/>
    </source>
</evidence>
<keyword evidence="3" id="KW-1185">Reference proteome</keyword>
<proteinExistence type="predicted"/>
<feature type="compositionally biased region" description="Polar residues" evidence="1">
    <location>
        <begin position="35"/>
        <end position="60"/>
    </location>
</feature>
<dbReference type="AlphaFoldDB" id="A0AAV4J3D2"/>
<sequence>MPPPTVSLAHLPQQHHHHYRPSDHHPDIEAEPPTATFSTLDLNHNNNSGGRTEGQFSGFDQPQGGPEDRLEDLTRRLQLEQESVADRVNQMMSKYGTVTPLPFFPVTYNN</sequence>
<name>A0AAV4J3D2_9GAST</name>
<protein>
    <submittedName>
        <fullName evidence="2">Uncharacterized protein</fullName>
    </submittedName>
</protein>
<dbReference type="Proteomes" id="UP000762676">
    <property type="component" value="Unassembled WGS sequence"/>
</dbReference>
<evidence type="ECO:0000313" key="3">
    <source>
        <dbReference type="Proteomes" id="UP000762676"/>
    </source>
</evidence>
<accession>A0AAV4J3D2</accession>
<dbReference type="EMBL" id="BMAT01013611">
    <property type="protein sequence ID" value="GFS16453.1"/>
    <property type="molecule type" value="Genomic_DNA"/>
</dbReference>
<comment type="caution">
    <text evidence="2">The sequence shown here is derived from an EMBL/GenBank/DDBJ whole genome shotgun (WGS) entry which is preliminary data.</text>
</comment>